<accession>A0A1M3TYH0</accession>
<dbReference type="EMBL" id="KV878236">
    <property type="protein sequence ID" value="OJZ91839.1"/>
    <property type="molecule type" value="Genomic_DNA"/>
</dbReference>
<gene>
    <name evidence="2" type="ORF">ASPFODRAFT_235225</name>
</gene>
<name>A0A1M3TYH0_ASPLC</name>
<feature type="signal peptide" evidence="1">
    <location>
        <begin position="1"/>
        <end position="18"/>
    </location>
</feature>
<protein>
    <recommendedName>
        <fullName evidence="4">Secreted protein</fullName>
    </recommendedName>
</protein>
<evidence type="ECO:0000313" key="2">
    <source>
        <dbReference type="EMBL" id="OJZ91839.1"/>
    </source>
</evidence>
<dbReference type="Proteomes" id="UP000184063">
    <property type="component" value="Unassembled WGS sequence"/>
</dbReference>
<keyword evidence="1" id="KW-0732">Signal</keyword>
<evidence type="ECO:0008006" key="4">
    <source>
        <dbReference type="Google" id="ProtNLM"/>
    </source>
</evidence>
<organism evidence="2 3">
    <name type="scientific">Aspergillus luchuensis (strain CBS 106.47)</name>
    <dbReference type="NCBI Taxonomy" id="1137211"/>
    <lineage>
        <taxon>Eukaryota</taxon>
        <taxon>Fungi</taxon>
        <taxon>Dikarya</taxon>
        <taxon>Ascomycota</taxon>
        <taxon>Pezizomycotina</taxon>
        <taxon>Eurotiomycetes</taxon>
        <taxon>Eurotiomycetidae</taxon>
        <taxon>Eurotiales</taxon>
        <taxon>Aspergillaceae</taxon>
        <taxon>Aspergillus</taxon>
        <taxon>Aspergillus subgen. Circumdati</taxon>
    </lineage>
</organism>
<evidence type="ECO:0000313" key="3">
    <source>
        <dbReference type="Proteomes" id="UP000184063"/>
    </source>
</evidence>
<dbReference type="AlphaFoldDB" id="A0A1M3TYH0"/>
<sequence length="169" mass="18689">MPCELLVLDLLLLGCTNAQSHSACPTLGCTAFSIRGCLAVVACQRWPQDLSGVQAADGGGLRYCIWHRQKSTDHKYREPHVSFLNADLRLSWNIYTCKSSRLSQIAGTMSQTRRSDYFDLSDTIICVSFYRMCSLRDEHLLLESSMKASHIGATALSTVSEAAKSCAEF</sequence>
<feature type="chain" id="PRO_5012454380" description="Secreted protein" evidence="1">
    <location>
        <begin position="19"/>
        <end position="169"/>
    </location>
</feature>
<dbReference type="VEuPathDB" id="FungiDB:ASPFODRAFT_235225"/>
<evidence type="ECO:0000256" key="1">
    <source>
        <dbReference type="SAM" id="SignalP"/>
    </source>
</evidence>
<reference evidence="3" key="1">
    <citation type="journal article" date="2017" name="Genome Biol.">
        <title>Comparative genomics reveals high biological diversity and specific adaptations in the industrially and medically important fungal genus Aspergillus.</title>
        <authorList>
            <person name="de Vries R.P."/>
            <person name="Riley R."/>
            <person name="Wiebenga A."/>
            <person name="Aguilar-Osorio G."/>
            <person name="Amillis S."/>
            <person name="Uchima C.A."/>
            <person name="Anderluh G."/>
            <person name="Asadollahi M."/>
            <person name="Askin M."/>
            <person name="Barry K."/>
            <person name="Battaglia E."/>
            <person name="Bayram O."/>
            <person name="Benocci T."/>
            <person name="Braus-Stromeyer S.A."/>
            <person name="Caldana C."/>
            <person name="Canovas D."/>
            <person name="Cerqueira G.C."/>
            <person name="Chen F."/>
            <person name="Chen W."/>
            <person name="Choi C."/>
            <person name="Clum A."/>
            <person name="Dos Santos R.A."/>
            <person name="Damasio A.R."/>
            <person name="Diallinas G."/>
            <person name="Emri T."/>
            <person name="Fekete E."/>
            <person name="Flipphi M."/>
            <person name="Freyberg S."/>
            <person name="Gallo A."/>
            <person name="Gournas C."/>
            <person name="Habgood R."/>
            <person name="Hainaut M."/>
            <person name="Harispe M.L."/>
            <person name="Henrissat B."/>
            <person name="Hilden K.S."/>
            <person name="Hope R."/>
            <person name="Hossain A."/>
            <person name="Karabika E."/>
            <person name="Karaffa L."/>
            <person name="Karanyi Z."/>
            <person name="Krasevec N."/>
            <person name="Kuo A."/>
            <person name="Kusch H."/>
            <person name="LaButti K."/>
            <person name="Lagendijk E.L."/>
            <person name="Lapidus A."/>
            <person name="Levasseur A."/>
            <person name="Lindquist E."/>
            <person name="Lipzen A."/>
            <person name="Logrieco A.F."/>
            <person name="MacCabe A."/>
            <person name="Maekelae M.R."/>
            <person name="Malavazi I."/>
            <person name="Melin P."/>
            <person name="Meyer V."/>
            <person name="Mielnichuk N."/>
            <person name="Miskei M."/>
            <person name="Molnar A.P."/>
            <person name="Mule G."/>
            <person name="Ngan C.Y."/>
            <person name="Orejas M."/>
            <person name="Orosz E."/>
            <person name="Ouedraogo J.P."/>
            <person name="Overkamp K.M."/>
            <person name="Park H.-S."/>
            <person name="Perrone G."/>
            <person name="Piumi F."/>
            <person name="Punt P.J."/>
            <person name="Ram A.F."/>
            <person name="Ramon A."/>
            <person name="Rauscher S."/>
            <person name="Record E."/>
            <person name="Riano-Pachon D.M."/>
            <person name="Robert V."/>
            <person name="Roehrig J."/>
            <person name="Ruller R."/>
            <person name="Salamov A."/>
            <person name="Salih N.S."/>
            <person name="Samson R.A."/>
            <person name="Sandor E."/>
            <person name="Sanguinetti M."/>
            <person name="Schuetze T."/>
            <person name="Sepcic K."/>
            <person name="Shelest E."/>
            <person name="Sherlock G."/>
            <person name="Sophianopoulou V."/>
            <person name="Squina F.M."/>
            <person name="Sun H."/>
            <person name="Susca A."/>
            <person name="Todd R.B."/>
            <person name="Tsang A."/>
            <person name="Unkles S.E."/>
            <person name="van de Wiele N."/>
            <person name="van Rossen-Uffink D."/>
            <person name="Oliveira J.V."/>
            <person name="Vesth T.C."/>
            <person name="Visser J."/>
            <person name="Yu J.-H."/>
            <person name="Zhou M."/>
            <person name="Andersen M.R."/>
            <person name="Archer D.B."/>
            <person name="Baker S.E."/>
            <person name="Benoit I."/>
            <person name="Brakhage A.A."/>
            <person name="Braus G.H."/>
            <person name="Fischer R."/>
            <person name="Frisvad J.C."/>
            <person name="Goldman G.H."/>
            <person name="Houbraken J."/>
            <person name="Oakley B."/>
            <person name="Pocsi I."/>
            <person name="Scazzocchio C."/>
            <person name="Seiboth B."/>
            <person name="vanKuyk P.A."/>
            <person name="Wortman J."/>
            <person name="Dyer P.S."/>
            <person name="Grigoriev I.V."/>
        </authorList>
    </citation>
    <scope>NUCLEOTIDE SEQUENCE [LARGE SCALE GENOMIC DNA]</scope>
    <source>
        <strain evidence="3">CBS 106.47</strain>
    </source>
</reference>
<proteinExistence type="predicted"/>